<evidence type="ECO:0000256" key="7">
    <source>
        <dbReference type="SAM" id="Phobius"/>
    </source>
</evidence>
<dbReference type="PANTHER" id="PTHR30176:SF3">
    <property type="entry name" value="FERREDOXIN-TYPE PROTEIN NAPH"/>
    <property type="match status" value="1"/>
</dbReference>
<evidence type="ECO:0000256" key="1">
    <source>
        <dbReference type="ARBA" id="ARBA00022448"/>
    </source>
</evidence>
<dbReference type="SUPFAM" id="SSF54862">
    <property type="entry name" value="4Fe-4S ferredoxins"/>
    <property type="match status" value="1"/>
</dbReference>
<reference evidence="9 11" key="2">
    <citation type="submission" date="2019-04" db="EMBL/GenBank/DDBJ databases">
        <title>Genome sequencing of Clostridium botulinum Groups I-IV and Clostridium butyricum.</title>
        <authorList>
            <person name="Brunt J."/>
            <person name="Van Vliet A.H.M."/>
            <person name="Stringer S.C."/>
            <person name="Carter A.T."/>
            <person name="Peck M.W."/>
        </authorList>
    </citation>
    <scope>NUCLEOTIDE SEQUENCE [LARGE SCALE GENOMIC DNA]</scope>
    <source>
        <strain evidence="9 11">IFR 18/037</strain>
    </source>
</reference>
<evidence type="ECO:0000256" key="6">
    <source>
        <dbReference type="ARBA" id="ARBA00023014"/>
    </source>
</evidence>
<dbReference type="Pfam" id="PF12801">
    <property type="entry name" value="Fer4_5"/>
    <property type="match status" value="2"/>
</dbReference>
<sequence>MKVSFLNFLKKYSYIILIFFITAGMFNPTIALTAIICMLGPIFLALLGKGRFWCGNICPRGSFFDNVIVNFSRTNKVPSFLKSKIFRAVVVIFMFYMFGSGIYRNWGNTIGIGMVFYRMIVITTFIGIILSLFYNNRTWCNFCPMGSIASLISYFKEDRKKLTVSSSCVSCKLCKTACPMGIVPYDYKGNLIDHPDCIQCGKCINICPKNSIG</sequence>
<evidence type="ECO:0000313" key="12">
    <source>
        <dbReference type="Proteomes" id="UP000663464"/>
    </source>
</evidence>
<keyword evidence="7" id="KW-1133">Transmembrane helix</keyword>
<dbReference type="Proteomes" id="UP000478995">
    <property type="component" value="Unassembled WGS sequence"/>
</dbReference>
<organism evidence="9 11">
    <name type="scientific">Clostridium botulinum</name>
    <dbReference type="NCBI Taxonomy" id="1491"/>
    <lineage>
        <taxon>Bacteria</taxon>
        <taxon>Bacillati</taxon>
        <taxon>Bacillota</taxon>
        <taxon>Clostridia</taxon>
        <taxon>Eubacteriales</taxon>
        <taxon>Clostridiaceae</taxon>
        <taxon>Clostridium</taxon>
    </lineage>
</organism>
<dbReference type="AlphaFoldDB" id="A0A0A2HIG2"/>
<reference evidence="10 12" key="1">
    <citation type="journal article" date="2014" name="J. Infect. Dis.">
        <title>Molecular characterization of a novel botulinum neurotoxin type H gene.</title>
        <authorList>
            <person name="Dover N."/>
            <person name="Barash J.R."/>
            <person name="Hill K.K."/>
            <person name="Xie G."/>
            <person name="Arnon S.S."/>
        </authorList>
    </citation>
    <scope>NUCLEOTIDE SEQUENCE [LARGE SCALE GENOMIC DNA]</scope>
    <source>
        <strain evidence="10 12">IBCA10-7060</strain>
    </source>
</reference>
<evidence type="ECO:0000259" key="8">
    <source>
        <dbReference type="PROSITE" id="PS51379"/>
    </source>
</evidence>
<dbReference type="InterPro" id="IPR051684">
    <property type="entry name" value="Electron_Trans/Redox"/>
</dbReference>
<protein>
    <submittedName>
        <fullName evidence="9">4Fe-4S binding protein</fullName>
    </submittedName>
</protein>
<keyword evidence="7" id="KW-0812">Transmembrane</keyword>
<evidence type="ECO:0000313" key="10">
    <source>
        <dbReference type="EMBL" id="QRI52714.1"/>
    </source>
</evidence>
<dbReference type="InterPro" id="IPR017896">
    <property type="entry name" value="4Fe4S_Fe-S-bd"/>
</dbReference>
<accession>A0A0A2HIG2</accession>
<evidence type="ECO:0000256" key="2">
    <source>
        <dbReference type="ARBA" id="ARBA00022485"/>
    </source>
</evidence>
<dbReference type="Proteomes" id="UP000663464">
    <property type="component" value="Chromosome"/>
</dbReference>
<keyword evidence="7" id="KW-0472">Membrane</keyword>
<name>A0A0A2HIG2_CLOBO</name>
<keyword evidence="1" id="KW-0813">Transport</keyword>
<dbReference type="GO" id="GO:0005886">
    <property type="term" value="C:plasma membrane"/>
    <property type="evidence" value="ECO:0007669"/>
    <property type="project" value="TreeGrafter"/>
</dbReference>
<dbReference type="EMBL" id="CP069280">
    <property type="protein sequence ID" value="QRI52714.1"/>
    <property type="molecule type" value="Genomic_DNA"/>
</dbReference>
<evidence type="ECO:0000256" key="5">
    <source>
        <dbReference type="ARBA" id="ARBA00023004"/>
    </source>
</evidence>
<gene>
    <name evidence="9" type="ORF">FC794_08245</name>
    <name evidence="10" type="ORF">JQS73_14915</name>
</gene>
<dbReference type="PROSITE" id="PS51379">
    <property type="entry name" value="4FE4S_FER_2"/>
    <property type="match status" value="2"/>
</dbReference>
<evidence type="ECO:0000313" key="11">
    <source>
        <dbReference type="Proteomes" id="UP000478995"/>
    </source>
</evidence>
<evidence type="ECO:0000313" key="9">
    <source>
        <dbReference type="EMBL" id="NFG16782.1"/>
    </source>
</evidence>
<dbReference type="PANTHER" id="PTHR30176">
    <property type="entry name" value="FERREDOXIN-TYPE PROTEIN NAPH"/>
    <property type="match status" value="1"/>
</dbReference>
<evidence type="ECO:0000256" key="4">
    <source>
        <dbReference type="ARBA" id="ARBA00022982"/>
    </source>
</evidence>
<dbReference type="EMBL" id="SWOY01000002">
    <property type="protein sequence ID" value="NFG16782.1"/>
    <property type="molecule type" value="Genomic_DNA"/>
</dbReference>
<dbReference type="InterPro" id="IPR017900">
    <property type="entry name" value="4Fe4S_Fe_S_CS"/>
</dbReference>
<dbReference type="RefSeq" id="WP_003384935.1">
    <property type="nucleotide sequence ID" value="NZ_CP013246.1"/>
</dbReference>
<keyword evidence="6" id="KW-0411">Iron-sulfur</keyword>
<dbReference type="Gene3D" id="3.30.70.20">
    <property type="match status" value="1"/>
</dbReference>
<feature type="transmembrane region" description="Helical" evidence="7">
    <location>
        <begin position="115"/>
        <end position="134"/>
    </location>
</feature>
<dbReference type="GO" id="GO:0046872">
    <property type="term" value="F:metal ion binding"/>
    <property type="evidence" value="ECO:0007669"/>
    <property type="project" value="UniProtKB-KW"/>
</dbReference>
<dbReference type="GO" id="GO:0051539">
    <property type="term" value="F:4 iron, 4 sulfur cluster binding"/>
    <property type="evidence" value="ECO:0007669"/>
    <property type="project" value="UniProtKB-KW"/>
</dbReference>
<dbReference type="Pfam" id="PF13187">
    <property type="entry name" value="Fer4_9"/>
    <property type="match status" value="1"/>
</dbReference>
<feature type="domain" description="4Fe-4S ferredoxin-type" evidence="8">
    <location>
        <begin position="160"/>
        <end position="186"/>
    </location>
</feature>
<keyword evidence="4" id="KW-0249">Electron transport</keyword>
<feature type="domain" description="4Fe-4S ferredoxin-type" evidence="8">
    <location>
        <begin position="188"/>
        <end position="213"/>
    </location>
</feature>
<feature type="transmembrane region" description="Helical" evidence="7">
    <location>
        <begin position="85"/>
        <end position="103"/>
    </location>
</feature>
<keyword evidence="3" id="KW-0479">Metal-binding</keyword>
<proteinExistence type="predicted"/>
<keyword evidence="2" id="KW-0004">4Fe-4S</keyword>
<feature type="transmembrane region" description="Helical" evidence="7">
    <location>
        <begin position="12"/>
        <end position="43"/>
    </location>
</feature>
<evidence type="ECO:0000256" key="3">
    <source>
        <dbReference type="ARBA" id="ARBA00022723"/>
    </source>
</evidence>
<keyword evidence="5" id="KW-0408">Iron</keyword>
<reference evidence="10" key="3">
    <citation type="submission" date="2021-02" db="EMBL/GenBank/DDBJ databases">
        <authorList>
            <person name="Dover N."/>
            <person name="Barash J.R."/>
            <person name="Bell J.M."/>
            <person name="Sylvester M.D."/>
            <person name="Arnon S."/>
        </authorList>
    </citation>
    <scope>NUCLEOTIDE SEQUENCE</scope>
    <source>
        <strain evidence="10">IBCA10-7060</strain>
    </source>
</reference>
<dbReference type="PROSITE" id="PS00198">
    <property type="entry name" value="4FE4S_FER_1"/>
    <property type="match status" value="1"/>
</dbReference>